<feature type="domain" description="CobQ/CobB/MinD/ParA nucleotide binding" evidence="1">
    <location>
        <begin position="4"/>
        <end position="181"/>
    </location>
</feature>
<dbReference type="CDD" id="cd02042">
    <property type="entry name" value="ParAB_family"/>
    <property type="match status" value="1"/>
</dbReference>
<name>S6AAS1_SULDS</name>
<dbReference type="InterPro" id="IPR027417">
    <property type="entry name" value="P-loop_NTPase"/>
</dbReference>
<dbReference type="Proteomes" id="UP000015559">
    <property type="component" value="Chromosome"/>
</dbReference>
<dbReference type="InterPro" id="IPR050678">
    <property type="entry name" value="DNA_Partitioning_ATPase"/>
</dbReference>
<reference evidence="2 3" key="1">
    <citation type="journal article" date="2012" name="Appl. Environ. Microbiol.">
        <title>Draft genome sequence of a psychrotolerant sulfur-oxidizing bacterium, Sulfuricella denitrificans skB26, and proteomic insights into cold adaptation.</title>
        <authorList>
            <person name="Watanabe T."/>
            <person name="Kojima H."/>
            <person name="Fukui M."/>
        </authorList>
    </citation>
    <scope>NUCLEOTIDE SEQUENCE [LARGE SCALE GENOMIC DNA]</scope>
    <source>
        <strain evidence="3">skB26</strain>
    </source>
</reference>
<keyword evidence="3" id="KW-1185">Reference proteome</keyword>
<dbReference type="HOGENOM" id="CLU_037612_5_0_4"/>
<accession>S6AAS1</accession>
<dbReference type="InterPro" id="IPR002586">
    <property type="entry name" value="CobQ/CobB/MinD/ParA_Nub-bd_dom"/>
</dbReference>
<dbReference type="Gene3D" id="3.40.50.300">
    <property type="entry name" value="P-loop containing nucleotide triphosphate hydrolases"/>
    <property type="match status" value="1"/>
</dbReference>
<dbReference type="RefSeq" id="WP_009205387.1">
    <property type="nucleotide sequence ID" value="NC_022357.1"/>
</dbReference>
<dbReference type="PIRSF" id="PIRSF009320">
    <property type="entry name" value="Nuc_binding_HP_1000"/>
    <property type="match status" value="1"/>
</dbReference>
<dbReference type="eggNOG" id="COG1192">
    <property type="taxonomic scope" value="Bacteria"/>
</dbReference>
<evidence type="ECO:0000313" key="2">
    <source>
        <dbReference type="EMBL" id="BAN36190.1"/>
    </source>
</evidence>
<dbReference type="STRING" id="1163617.SCD_n02382"/>
<gene>
    <name evidence="2" type="ORF">SCD_n02382</name>
</gene>
<dbReference type="SUPFAM" id="SSF52540">
    <property type="entry name" value="P-loop containing nucleoside triphosphate hydrolases"/>
    <property type="match status" value="1"/>
</dbReference>
<organism evidence="2 3">
    <name type="scientific">Sulfuricella denitrificans (strain DSM 22764 / NBRC 105220 / skB26)</name>
    <dbReference type="NCBI Taxonomy" id="1163617"/>
    <lineage>
        <taxon>Bacteria</taxon>
        <taxon>Pseudomonadati</taxon>
        <taxon>Pseudomonadota</taxon>
        <taxon>Betaproteobacteria</taxon>
        <taxon>Nitrosomonadales</taxon>
        <taxon>Sulfuricellaceae</taxon>
        <taxon>Sulfuricella</taxon>
    </lineage>
</organism>
<dbReference type="Pfam" id="PF01656">
    <property type="entry name" value="CbiA"/>
    <property type="match status" value="1"/>
</dbReference>
<dbReference type="OrthoDB" id="69313at2"/>
<proteinExistence type="predicted"/>
<sequence>MKTILIANPKGGSGKTTLATNLAGYLASKGGRVLLVDLDRQRSASDWLGRRPEFLPTIRGWNSQLDKKSMGEAKPDWLVVDSPAGMHGDKLTNALKRAGQVIVPVQPSAFDMEATRNFLEELRAQKSVRKEKIEVAMIGMRVDARTRAAADLSSFLDEVGFPVLTLLRDAQIYVQAAGEGLSLFDMAPSRIVREMEQWQPLLDWLDA</sequence>
<evidence type="ECO:0000313" key="3">
    <source>
        <dbReference type="Proteomes" id="UP000015559"/>
    </source>
</evidence>
<evidence type="ECO:0000259" key="1">
    <source>
        <dbReference type="Pfam" id="PF01656"/>
    </source>
</evidence>
<dbReference type="AlphaFoldDB" id="S6AAS1"/>
<dbReference type="EMBL" id="AP013066">
    <property type="protein sequence ID" value="BAN36190.1"/>
    <property type="molecule type" value="Genomic_DNA"/>
</dbReference>
<dbReference type="PANTHER" id="PTHR13696">
    <property type="entry name" value="P-LOOP CONTAINING NUCLEOSIDE TRIPHOSPHATE HYDROLASE"/>
    <property type="match status" value="1"/>
</dbReference>
<protein>
    <submittedName>
        <fullName evidence="2">Cobyrinic acid ac-diamide synthase</fullName>
    </submittedName>
</protein>
<dbReference type="PANTHER" id="PTHR13696:SF96">
    <property type="entry name" value="COBQ_COBB_MIND_PARA NUCLEOTIDE BINDING DOMAIN-CONTAINING PROTEIN"/>
    <property type="match status" value="1"/>
</dbReference>
<dbReference type="KEGG" id="sdr:SCD_n02382"/>